<proteinExistence type="predicted"/>
<dbReference type="GO" id="GO:0008081">
    <property type="term" value="F:phosphoric diester hydrolase activity"/>
    <property type="evidence" value="ECO:0007669"/>
    <property type="project" value="InterPro"/>
</dbReference>
<sequence length="283" mass="30131">MHSDIYIERNGHRTWLKWHRARRRGSDPVFTGRRILEGMAAGASVEVDLVVHADKGMAVLHDLTLERETTGAGLVRETSAEVLRSLNLRGNDGAPLPDKVMLLEDLAALLARDGSHPDALLQLDYKEDAGALDPETIASFTTALAPVGQNFILSSGDAEAVDLLSANLPDLNIGYDPCHGDALARLSATGDFAGFVAEAVAASPRADLIYLAYPAVLEAEARGFDLIAAFHAAGRRIDAYTIQRADDGGVAVAERLLALKVDQITTDDPEGLGAALARETETA</sequence>
<dbReference type="InterPro" id="IPR030395">
    <property type="entry name" value="GP_PDE_dom"/>
</dbReference>
<name>A0A0F5FRS3_9HYPH</name>
<dbReference type="SUPFAM" id="SSF51695">
    <property type="entry name" value="PLC-like phosphodiesterases"/>
    <property type="match status" value="1"/>
</dbReference>
<dbReference type="PATRIC" id="fig|443610.3.peg.655"/>
<keyword evidence="3" id="KW-1185">Reference proteome</keyword>
<dbReference type="Proteomes" id="UP000033632">
    <property type="component" value="Unassembled WGS sequence"/>
</dbReference>
<evidence type="ECO:0000313" key="2">
    <source>
        <dbReference type="EMBL" id="KKB11551.1"/>
    </source>
</evidence>
<dbReference type="EMBL" id="JZEX01000113">
    <property type="protein sequence ID" value="KKB11551.1"/>
    <property type="molecule type" value="Genomic_DNA"/>
</dbReference>
<feature type="domain" description="GP-PDE" evidence="1">
    <location>
        <begin position="40"/>
        <end position="270"/>
    </location>
</feature>
<evidence type="ECO:0000259" key="1">
    <source>
        <dbReference type="Pfam" id="PF03009"/>
    </source>
</evidence>
<accession>A0A0F5FRS3</accession>
<dbReference type="STRING" id="443610.VE25_12225"/>
<dbReference type="PANTHER" id="PTHR43805:SF1">
    <property type="entry name" value="GP-PDE DOMAIN-CONTAINING PROTEIN"/>
    <property type="match status" value="1"/>
</dbReference>
<reference evidence="2 3" key="1">
    <citation type="submission" date="2015-03" db="EMBL/GenBank/DDBJ databases">
        <authorList>
            <person name="Hassan Y.I."/>
            <person name="Lepp D."/>
            <person name="Li X.-Z."/>
            <person name="Zhou T."/>
        </authorList>
    </citation>
    <scope>NUCLEOTIDE SEQUENCE [LARGE SCALE GENOMIC DNA]</scope>
    <source>
        <strain evidence="2 3">BD-c194</strain>
    </source>
</reference>
<organism evidence="2 3">
    <name type="scientific">Devosia geojensis</name>
    <dbReference type="NCBI Taxonomy" id="443610"/>
    <lineage>
        <taxon>Bacteria</taxon>
        <taxon>Pseudomonadati</taxon>
        <taxon>Pseudomonadota</taxon>
        <taxon>Alphaproteobacteria</taxon>
        <taxon>Hyphomicrobiales</taxon>
        <taxon>Devosiaceae</taxon>
        <taxon>Devosia</taxon>
    </lineage>
</organism>
<dbReference type="GO" id="GO:0006629">
    <property type="term" value="P:lipid metabolic process"/>
    <property type="evidence" value="ECO:0007669"/>
    <property type="project" value="InterPro"/>
</dbReference>
<gene>
    <name evidence="2" type="ORF">VE25_12225</name>
</gene>
<dbReference type="InterPro" id="IPR017946">
    <property type="entry name" value="PLC-like_Pdiesterase_TIM-brl"/>
</dbReference>
<evidence type="ECO:0000313" key="3">
    <source>
        <dbReference type="Proteomes" id="UP000033632"/>
    </source>
</evidence>
<dbReference type="PANTHER" id="PTHR43805">
    <property type="entry name" value="GLYCEROPHOSPHORYL DIESTER PHOSPHODIESTERASE"/>
    <property type="match status" value="1"/>
</dbReference>
<comment type="caution">
    <text evidence="2">The sequence shown here is derived from an EMBL/GenBank/DDBJ whole genome shotgun (WGS) entry which is preliminary data.</text>
</comment>
<dbReference type="Gene3D" id="3.20.20.190">
    <property type="entry name" value="Phosphatidylinositol (PI) phosphodiesterase"/>
    <property type="match status" value="1"/>
</dbReference>
<dbReference type="OrthoDB" id="8418918at2"/>
<dbReference type="AlphaFoldDB" id="A0A0F5FRS3"/>
<dbReference type="RefSeq" id="WP_046108908.1">
    <property type="nucleotide sequence ID" value="NZ_JZEX01000113.1"/>
</dbReference>
<dbReference type="Pfam" id="PF03009">
    <property type="entry name" value="GDPD"/>
    <property type="match status" value="1"/>
</dbReference>
<protein>
    <submittedName>
        <fullName evidence="2">Glycerophosphodiester phosphodiesterase</fullName>
    </submittedName>
</protein>